<sequence length="77" mass="8976">MRVFESIYGLKYRVEILHLPFDVEYFHSDRRDALIVAGSRFSLEEGLKNILTVVEKLPDYKLYIVGSATRVSRKVLD</sequence>
<dbReference type="RefSeq" id="WP_193436287.1">
    <property type="nucleotide sequence ID" value="NZ_CP063144.1"/>
</dbReference>
<evidence type="ECO:0000313" key="2">
    <source>
        <dbReference type="Proteomes" id="UP000593766"/>
    </source>
</evidence>
<gene>
    <name evidence="1" type="ORF">IMZ38_00615</name>
</gene>
<organism evidence="1 2">
    <name type="scientific">Thermosphaera chiliense</name>
    <dbReference type="NCBI Taxonomy" id="3402707"/>
    <lineage>
        <taxon>Archaea</taxon>
        <taxon>Thermoproteota</taxon>
        <taxon>Thermoprotei</taxon>
        <taxon>Desulfurococcales</taxon>
        <taxon>Desulfurococcaceae</taxon>
        <taxon>Thermosphaera</taxon>
    </lineage>
</organism>
<evidence type="ECO:0000313" key="1">
    <source>
        <dbReference type="EMBL" id="QOR94490.1"/>
    </source>
</evidence>
<dbReference type="EMBL" id="CP063144">
    <property type="protein sequence ID" value="QOR94490.1"/>
    <property type="molecule type" value="Genomic_DNA"/>
</dbReference>
<dbReference type="Proteomes" id="UP000593766">
    <property type="component" value="Chromosome"/>
</dbReference>
<keyword evidence="2" id="KW-1185">Reference proteome</keyword>
<dbReference type="KEGG" id="tcs:IMZ38_00615"/>
<dbReference type="GeneID" id="59453875"/>
<protein>
    <submittedName>
        <fullName evidence="1">Uncharacterized protein</fullName>
    </submittedName>
</protein>
<proteinExistence type="predicted"/>
<reference evidence="1 2" key="1">
    <citation type="submission" date="2020-10" db="EMBL/GenBank/DDBJ databases">
        <title>Complete genome sequence of Thermosphaera aggregans strain 3507.</title>
        <authorList>
            <person name="Zayulina K.S."/>
            <person name="Elcheninov A.G."/>
            <person name="Toshchakov S.V."/>
            <person name="Kublanov I.V."/>
            <person name="Kochetkova T.V."/>
        </authorList>
    </citation>
    <scope>NUCLEOTIDE SEQUENCE [LARGE SCALE GENOMIC DNA]</scope>
    <source>
        <strain evidence="1 2">3507</strain>
    </source>
</reference>
<dbReference type="AlphaFoldDB" id="A0A7M1UQG8"/>
<name>A0A7M1UQG8_9CREN</name>
<accession>A0A7M1UQG8</accession>